<name>A0ABS1CRE4_9PROT</name>
<dbReference type="Proteomes" id="UP000697995">
    <property type="component" value="Unassembled WGS sequence"/>
</dbReference>
<comment type="caution">
    <text evidence="1">The sequence shown here is derived from an EMBL/GenBank/DDBJ whole genome shotgun (WGS) entry which is preliminary data.</text>
</comment>
<reference evidence="1 2" key="1">
    <citation type="journal article" date="2020" name="Microorganisms">
        <title>Osmotic Adaptation and Compatible Solute Biosynthesis of Phototrophic Bacteria as Revealed from Genome Analyses.</title>
        <authorList>
            <person name="Imhoff J.F."/>
            <person name="Rahn T."/>
            <person name="Kunzel S."/>
            <person name="Keller A."/>
            <person name="Neulinger S.C."/>
        </authorList>
    </citation>
    <scope>NUCLEOTIDE SEQUENCE [LARGE SCALE GENOMIC DNA]</scope>
    <source>
        <strain evidence="1 2">DSM 15382</strain>
    </source>
</reference>
<protein>
    <recommendedName>
        <fullName evidence="3">DUF222 domain-containing protein</fullName>
    </recommendedName>
</protein>
<dbReference type="EMBL" id="NRSG01000007">
    <property type="protein sequence ID" value="MBK1656994.1"/>
    <property type="molecule type" value="Genomic_DNA"/>
</dbReference>
<proteinExistence type="predicted"/>
<dbReference type="RefSeq" id="WP_133217672.1">
    <property type="nucleotide sequence ID" value="NZ_NRSG01000007.1"/>
</dbReference>
<dbReference type="Pfam" id="PF20112">
    <property type="entry name" value="DUF6502"/>
    <property type="match status" value="1"/>
</dbReference>
<gene>
    <name evidence="1" type="ORF">CKO45_01975</name>
</gene>
<sequence>MTPPDEALLAALKAVLRPVARLLIARGVGLPAAVAALKEVMVEVAERDFRLDGRAPSDSRVSMLTGVHRKDVKAIRASGGPISTPTPRNLAATVVGRWLAGRDTTDAAGRPLPLPRAGQTGFDALVGSVSTDLRPRTVLDELLRLGLAELDEEDRVRLLADGYVPAGAGGEALGFLGHNCGDHLSAAVTNLLAEPGGRRHLERAVYYNGLAEADVDALEAEARTLSLATLRHLNGLAMERQDAAKPPDAPRERFRFGVFFWREAAAKRRDAP</sequence>
<accession>A0ABS1CRE4</accession>
<evidence type="ECO:0008006" key="3">
    <source>
        <dbReference type="Google" id="ProtNLM"/>
    </source>
</evidence>
<organism evidence="1 2">
    <name type="scientific">Paracraurococcus ruber</name>
    <dbReference type="NCBI Taxonomy" id="77675"/>
    <lineage>
        <taxon>Bacteria</taxon>
        <taxon>Pseudomonadati</taxon>
        <taxon>Pseudomonadota</taxon>
        <taxon>Alphaproteobacteria</taxon>
        <taxon>Acetobacterales</taxon>
        <taxon>Roseomonadaceae</taxon>
        <taxon>Paracraurococcus</taxon>
    </lineage>
</organism>
<evidence type="ECO:0000313" key="2">
    <source>
        <dbReference type="Proteomes" id="UP000697995"/>
    </source>
</evidence>
<keyword evidence="2" id="KW-1185">Reference proteome</keyword>
<evidence type="ECO:0000313" key="1">
    <source>
        <dbReference type="EMBL" id="MBK1656994.1"/>
    </source>
</evidence>
<dbReference type="InterPro" id="IPR045445">
    <property type="entry name" value="DUF6502"/>
</dbReference>